<dbReference type="FunFam" id="3.40.50.720:FF:000009">
    <property type="entry name" value="Fatty oxidation complex, alpha subunit"/>
    <property type="match status" value="1"/>
</dbReference>
<keyword evidence="3" id="KW-0520">NAD</keyword>
<feature type="binding site" evidence="3">
    <location>
        <position position="145"/>
    </location>
    <ligand>
        <name>NAD(+)</name>
        <dbReference type="ChEBI" id="CHEBI:57540"/>
    </ligand>
</feature>
<sequence>MLLKNVKTVGIVGAGTMGLGIAQVCAQAGYTTLLFDARQEAVAAAMRQIELNLDKGIKLKKLTRKQKEKALERLEPVSHLKNMKADLIIEAVVERLEVKHQIFETLEKNNTPQTILATNTSSIPITQIAAHLKHPERVVGMHFFNPAHIMKLVEIIAGAATSEQVVKTSKGFAEKLGKTAIIAKDSPGFIVNRVARHYYVESLLLAEEGLAGFSEIDDLLEASGFKMGPFRLMDLIGVDTNFSVTTSMYEAFWQAPKFRPSRIQQQKVDAGHWGRKSGRGFYSYEKKDE</sequence>
<evidence type="ECO:0000256" key="2">
    <source>
        <dbReference type="PIRSR" id="PIRSR000105-1"/>
    </source>
</evidence>
<dbReference type="PIRSF" id="PIRSF000105">
    <property type="entry name" value="HCDH"/>
    <property type="match status" value="1"/>
</dbReference>
<dbReference type="Pfam" id="PF00725">
    <property type="entry name" value="3HCDH"/>
    <property type="match status" value="1"/>
</dbReference>
<dbReference type="SUPFAM" id="SSF48179">
    <property type="entry name" value="6-phosphogluconate dehydrogenase C-terminal domain-like"/>
    <property type="match status" value="1"/>
</dbReference>
<dbReference type="PATRIC" id="fig|1279009.4.peg.2233"/>
<dbReference type="InterPro" id="IPR006108">
    <property type="entry name" value="3HC_DH_C"/>
</dbReference>
<dbReference type="InterPro" id="IPR008927">
    <property type="entry name" value="6-PGluconate_DH-like_C_sf"/>
</dbReference>
<dbReference type="Pfam" id="PF02737">
    <property type="entry name" value="3HCDH_N"/>
    <property type="match status" value="1"/>
</dbReference>
<dbReference type="OrthoDB" id="9771883at2"/>
<dbReference type="SUPFAM" id="SSF51735">
    <property type="entry name" value="NAD(P)-binding Rossmann-fold domains"/>
    <property type="match status" value="1"/>
</dbReference>
<evidence type="ECO:0000313" key="7">
    <source>
        <dbReference type="Proteomes" id="UP000011910"/>
    </source>
</evidence>
<dbReference type="Proteomes" id="UP000011910">
    <property type="component" value="Unassembled WGS sequence"/>
</dbReference>
<evidence type="ECO:0000313" key="6">
    <source>
        <dbReference type="EMBL" id="EMR02663.1"/>
    </source>
</evidence>
<feature type="site" description="Important for catalytic activity" evidence="2">
    <location>
        <position position="142"/>
    </location>
</feature>
<organism evidence="6 7">
    <name type="scientific">Cesiribacter andamanensis AMV16</name>
    <dbReference type="NCBI Taxonomy" id="1279009"/>
    <lineage>
        <taxon>Bacteria</taxon>
        <taxon>Pseudomonadati</taxon>
        <taxon>Bacteroidota</taxon>
        <taxon>Cytophagia</taxon>
        <taxon>Cytophagales</taxon>
        <taxon>Cesiribacteraceae</taxon>
        <taxon>Cesiribacter</taxon>
    </lineage>
</organism>
<dbReference type="EMBL" id="AODQ01000050">
    <property type="protein sequence ID" value="EMR02663.1"/>
    <property type="molecule type" value="Genomic_DNA"/>
</dbReference>
<evidence type="ECO:0000256" key="3">
    <source>
        <dbReference type="PIRSR" id="PIRSR000105-2"/>
    </source>
</evidence>
<dbReference type="RefSeq" id="WP_009195595.1">
    <property type="nucleotide sequence ID" value="NZ_AODQ01000050.1"/>
</dbReference>
<protein>
    <submittedName>
        <fullName evidence="6">Putative 3-hydroxybutyryl-CoA dehydrogenase</fullName>
        <ecNumber evidence="6">1.1.1.157</ecNumber>
    </submittedName>
</protein>
<dbReference type="InterPro" id="IPR013328">
    <property type="entry name" value="6PGD_dom2"/>
</dbReference>
<feature type="binding site" evidence="3">
    <location>
        <position position="94"/>
    </location>
    <ligand>
        <name>NAD(+)</name>
        <dbReference type="ChEBI" id="CHEBI:57540"/>
    </ligand>
</feature>
<keyword evidence="7" id="KW-1185">Reference proteome</keyword>
<dbReference type="InterPro" id="IPR006176">
    <property type="entry name" value="3-OHacyl-CoA_DH_NAD-bd"/>
</dbReference>
<reference evidence="6 7" key="1">
    <citation type="journal article" date="2013" name="Genome Announc.">
        <title>Draft Genome Sequence of Cesiribacter andamanensis Strain AMV16T, Isolated from a Soil Sample from a Mud Volcano in the Andaman Islands, India.</title>
        <authorList>
            <person name="Shivaji S."/>
            <person name="Ara S."/>
            <person name="Begum Z."/>
            <person name="Srinivas T.N."/>
            <person name="Singh A."/>
            <person name="Kumar Pinnaka A."/>
        </authorList>
    </citation>
    <scope>NUCLEOTIDE SEQUENCE [LARGE SCALE GENOMIC DNA]</scope>
    <source>
        <strain evidence="6 7">AMV16</strain>
    </source>
</reference>
<keyword evidence="1 6" id="KW-0560">Oxidoreductase</keyword>
<dbReference type="PANTHER" id="PTHR48075:SF5">
    <property type="entry name" value="3-HYDROXYBUTYRYL-COA DEHYDROGENASE"/>
    <property type="match status" value="1"/>
</dbReference>
<comment type="caution">
    <text evidence="6">The sequence shown here is derived from an EMBL/GenBank/DDBJ whole genome shotgun (WGS) entry which is preliminary data.</text>
</comment>
<dbReference type="Gene3D" id="1.10.1040.10">
    <property type="entry name" value="N-(1-d-carboxylethyl)-l-norvaline Dehydrogenase, domain 2"/>
    <property type="match status" value="1"/>
</dbReference>
<name>M7N1V4_9BACT</name>
<dbReference type="InterPro" id="IPR022694">
    <property type="entry name" value="3-OHacyl-CoA_DH"/>
</dbReference>
<dbReference type="GO" id="GO:0008691">
    <property type="term" value="F:3-hydroxybutyryl-CoA dehydrogenase activity"/>
    <property type="evidence" value="ECO:0007669"/>
    <property type="project" value="UniProtKB-EC"/>
</dbReference>
<dbReference type="GO" id="GO:0070403">
    <property type="term" value="F:NAD+ binding"/>
    <property type="evidence" value="ECO:0007669"/>
    <property type="project" value="InterPro"/>
</dbReference>
<dbReference type="InterPro" id="IPR036291">
    <property type="entry name" value="NAD(P)-bd_dom_sf"/>
</dbReference>
<feature type="binding site" evidence="3">
    <location>
        <position position="276"/>
    </location>
    <ligand>
        <name>NAD(+)</name>
        <dbReference type="ChEBI" id="CHEBI:57540"/>
    </ligand>
</feature>
<proteinExistence type="predicted"/>
<dbReference type="AlphaFoldDB" id="M7N1V4"/>
<feature type="binding site" evidence="3">
    <location>
        <position position="99"/>
    </location>
    <ligand>
        <name>NAD(+)</name>
        <dbReference type="ChEBI" id="CHEBI:57540"/>
    </ligand>
</feature>
<dbReference type="Gene3D" id="3.40.50.720">
    <property type="entry name" value="NAD(P)-binding Rossmann-like Domain"/>
    <property type="match status" value="1"/>
</dbReference>
<feature type="domain" description="3-hydroxyacyl-CoA dehydrogenase C-terminal" evidence="4">
    <location>
        <begin position="188"/>
        <end position="284"/>
    </location>
</feature>
<gene>
    <name evidence="6" type="primary">paaH_2</name>
    <name evidence="6" type="ORF">ADICEAN_02202</name>
</gene>
<feature type="binding site" evidence="3">
    <location>
        <position position="121"/>
    </location>
    <ligand>
        <name>NAD(+)</name>
        <dbReference type="ChEBI" id="CHEBI:57540"/>
    </ligand>
</feature>
<dbReference type="STRING" id="1279009.ADICEAN_02202"/>
<accession>M7N1V4</accession>
<dbReference type="EC" id="1.1.1.157" evidence="6"/>
<feature type="domain" description="3-hydroxyacyl-CoA dehydrogenase NAD binding" evidence="5">
    <location>
        <begin position="8"/>
        <end position="185"/>
    </location>
</feature>
<feature type="binding site" evidence="3">
    <location>
        <begin position="13"/>
        <end position="18"/>
    </location>
    <ligand>
        <name>NAD(+)</name>
        <dbReference type="ChEBI" id="CHEBI:57540"/>
    </ligand>
</feature>
<feature type="binding site" evidence="3">
    <location>
        <position position="36"/>
    </location>
    <ligand>
        <name>NAD(+)</name>
        <dbReference type="ChEBI" id="CHEBI:57540"/>
    </ligand>
</feature>
<evidence type="ECO:0000259" key="5">
    <source>
        <dbReference type="Pfam" id="PF02737"/>
    </source>
</evidence>
<evidence type="ECO:0000256" key="1">
    <source>
        <dbReference type="ARBA" id="ARBA00023002"/>
    </source>
</evidence>
<dbReference type="PANTHER" id="PTHR48075">
    <property type="entry name" value="3-HYDROXYACYL-COA DEHYDROGENASE FAMILY PROTEIN"/>
    <property type="match status" value="1"/>
</dbReference>
<dbReference type="GO" id="GO:0006635">
    <property type="term" value="P:fatty acid beta-oxidation"/>
    <property type="evidence" value="ECO:0007669"/>
    <property type="project" value="TreeGrafter"/>
</dbReference>
<dbReference type="eggNOG" id="COG1250">
    <property type="taxonomic scope" value="Bacteria"/>
</dbReference>
<evidence type="ECO:0000259" key="4">
    <source>
        <dbReference type="Pfam" id="PF00725"/>
    </source>
</evidence>